<feature type="transmembrane region" description="Helical" evidence="1">
    <location>
        <begin position="38"/>
        <end position="54"/>
    </location>
</feature>
<dbReference type="InterPro" id="IPR005325">
    <property type="entry name" value="DUF308_memb"/>
</dbReference>
<dbReference type="EMBL" id="JBHRXJ010000001">
    <property type="protein sequence ID" value="MFC3526895.1"/>
    <property type="molecule type" value="Genomic_DNA"/>
</dbReference>
<dbReference type="PANTHER" id="PTHR34989">
    <property type="entry name" value="PROTEIN HDED"/>
    <property type="match status" value="1"/>
</dbReference>
<keyword evidence="3" id="KW-1185">Reference proteome</keyword>
<dbReference type="Pfam" id="PF03729">
    <property type="entry name" value="DUF308"/>
    <property type="match status" value="1"/>
</dbReference>
<keyword evidence="1" id="KW-1133">Transmembrane helix</keyword>
<reference evidence="3" key="1">
    <citation type="journal article" date="2019" name="Int. J. Syst. Evol. Microbiol.">
        <title>The Global Catalogue of Microorganisms (GCM) 10K type strain sequencing project: providing services to taxonomists for standard genome sequencing and annotation.</title>
        <authorList>
            <consortium name="The Broad Institute Genomics Platform"/>
            <consortium name="The Broad Institute Genome Sequencing Center for Infectious Disease"/>
            <person name="Wu L."/>
            <person name="Ma J."/>
        </authorList>
    </citation>
    <scope>NUCLEOTIDE SEQUENCE [LARGE SCALE GENOMIC DNA]</scope>
    <source>
        <strain evidence="3">KCTC 42899</strain>
    </source>
</reference>
<feature type="transmembrane region" description="Helical" evidence="1">
    <location>
        <begin position="87"/>
        <end position="106"/>
    </location>
</feature>
<evidence type="ECO:0000256" key="1">
    <source>
        <dbReference type="SAM" id="Phobius"/>
    </source>
</evidence>
<sequence length="167" mass="17379">MKAWLPMLMAGLAALAGGFLALINPVSASVATATLAGWALLIVAVVQGWGAWKAEQRRPRIRAGLIAAVSAFLGLSLLLGPFGDGRLMQILIGLLLIGSGAVKGWISRDLRHAQNFPLMLGTAVVSAIMGLVVLFGLNLNFGVLLGVELMASGLAMVLLAMHRRADG</sequence>
<feature type="transmembrane region" description="Helical" evidence="1">
    <location>
        <begin position="61"/>
        <end position="81"/>
    </location>
</feature>
<feature type="transmembrane region" description="Helical" evidence="1">
    <location>
        <begin position="118"/>
        <end position="137"/>
    </location>
</feature>
<dbReference type="Proteomes" id="UP001595721">
    <property type="component" value="Unassembled WGS sequence"/>
</dbReference>
<comment type="caution">
    <text evidence="2">The sequence shown here is derived from an EMBL/GenBank/DDBJ whole genome shotgun (WGS) entry which is preliminary data.</text>
</comment>
<organism evidence="2 3">
    <name type="scientific">Paracoccus mangrovi</name>
    <dbReference type="NCBI Taxonomy" id="1715645"/>
    <lineage>
        <taxon>Bacteria</taxon>
        <taxon>Pseudomonadati</taxon>
        <taxon>Pseudomonadota</taxon>
        <taxon>Alphaproteobacteria</taxon>
        <taxon>Rhodobacterales</taxon>
        <taxon>Paracoccaceae</taxon>
        <taxon>Paracoccus</taxon>
    </lineage>
</organism>
<gene>
    <name evidence="2" type="ORF">ACFOMH_01830</name>
</gene>
<keyword evidence="1" id="KW-0812">Transmembrane</keyword>
<proteinExistence type="predicted"/>
<dbReference type="PANTHER" id="PTHR34989:SF1">
    <property type="entry name" value="PROTEIN HDED"/>
    <property type="match status" value="1"/>
</dbReference>
<protein>
    <submittedName>
        <fullName evidence="2">HdeD family acid-resistance protein</fullName>
    </submittedName>
</protein>
<feature type="transmembrane region" description="Helical" evidence="1">
    <location>
        <begin position="143"/>
        <end position="161"/>
    </location>
</feature>
<accession>A0ABV7QY65</accession>
<evidence type="ECO:0000313" key="2">
    <source>
        <dbReference type="EMBL" id="MFC3526895.1"/>
    </source>
</evidence>
<evidence type="ECO:0000313" key="3">
    <source>
        <dbReference type="Proteomes" id="UP001595721"/>
    </source>
</evidence>
<dbReference type="RefSeq" id="WP_374424516.1">
    <property type="nucleotide sequence ID" value="NZ_JBHRXJ010000001.1"/>
</dbReference>
<name>A0ABV7QY65_9RHOB</name>
<dbReference type="InterPro" id="IPR052712">
    <property type="entry name" value="Acid_resist_chaperone_HdeD"/>
</dbReference>
<keyword evidence="1" id="KW-0472">Membrane</keyword>